<comment type="caution">
    <text evidence="1">The sequence shown here is derived from an EMBL/GenBank/DDBJ whole genome shotgun (WGS) entry which is preliminary data.</text>
</comment>
<keyword evidence="2" id="KW-1185">Reference proteome</keyword>
<dbReference type="RefSeq" id="WP_229815389.1">
    <property type="nucleotide sequence ID" value="NZ_BMZP01000013.1"/>
</dbReference>
<protein>
    <recommendedName>
        <fullName evidence="3">Transposase</fullName>
    </recommendedName>
</protein>
<proteinExistence type="predicted"/>
<dbReference type="EMBL" id="JBHRYE010000003">
    <property type="protein sequence ID" value="MFC3670184.1"/>
    <property type="molecule type" value="Genomic_DNA"/>
</dbReference>
<dbReference type="Proteomes" id="UP001595683">
    <property type="component" value="Unassembled WGS sequence"/>
</dbReference>
<evidence type="ECO:0008006" key="3">
    <source>
        <dbReference type="Google" id="ProtNLM"/>
    </source>
</evidence>
<name>A0ABV7UYE2_9SPHN</name>
<reference evidence="2" key="1">
    <citation type="journal article" date="2019" name="Int. J. Syst. Evol. Microbiol.">
        <title>The Global Catalogue of Microorganisms (GCM) 10K type strain sequencing project: providing services to taxonomists for standard genome sequencing and annotation.</title>
        <authorList>
            <consortium name="The Broad Institute Genomics Platform"/>
            <consortium name="The Broad Institute Genome Sequencing Center for Infectious Disease"/>
            <person name="Wu L."/>
            <person name="Ma J."/>
        </authorList>
    </citation>
    <scope>NUCLEOTIDE SEQUENCE [LARGE SCALE GENOMIC DNA]</scope>
    <source>
        <strain evidence="2">KCTC 42224</strain>
    </source>
</reference>
<gene>
    <name evidence="1" type="ORF">ACFOOT_01980</name>
</gene>
<accession>A0ABV7UYE2</accession>
<evidence type="ECO:0000313" key="1">
    <source>
        <dbReference type="EMBL" id="MFC3670184.1"/>
    </source>
</evidence>
<organism evidence="1 2">
    <name type="scientific">Novosphingobium pokkalii</name>
    <dbReference type="NCBI Taxonomy" id="1770194"/>
    <lineage>
        <taxon>Bacteria</taxon>
        <taxon>Pseudomonadati</taxon>
        <taxon>Pseudomonadota</taxon>
        <taxon>Alphaproteobacteria</taxon>
        <taxon>Sphingomonadales</taxon>
        <taxon>Sphingomonadaceae</taxon>
        <taxon>Novosphingobium</taxon>
    </lineage>
</organism>
<sequence length="96" mass="10645">MIDSQAKGSEMQLDGAVIREQGVTFAVVVVKRHVTSNRSEALRAIQGFGRYFPGMPIVLMSQDASGQATYFGRPDISKFLAGVPRHAVPWKRYTFN</sequence>
<evidence type="ECO:0000313" key="2">
    <source>
        <dbReference type="Proteomes" id="UP001595683"/>
    </source>
</evidence>